<accession>A0AAD6ZZ88</accession>
<reference evidence="2" key="1">
    <citation type="submission" date="2023-03" db="EMBL/GenBank/DDBJ databases">
        <title>Massive genome expansion in bonnet fungi (Mycena s.s.) driven by repeated elements and novel gene families across ecological guilds.</title>
        <authorList>
            <consortium name="Lawrence Berkeley National Laboratory"/>
            <person name="Harder C.B."/>
            <person name="Miyauchi S."/>
            <person name="Viragh M."/>
            <person name="Kuo A."/>
            <person name="Thoen E."/>
            <person name="Andreopoulos B."/>
            <person name="Lu D."/>
            <person name="Skrede I."/>
            <person name="Drula E."/>
            <person name="Henrissat B."/>
            <person name="Morin E."/>
            <person name="Kohler A."/>
            <person name="Barry K."/>
            <person name="LaButti K."/>
            <person name="Morin E."/>
            <person name="Salamov A."/>
            <person name="Lipzen A."/>
            <person name="Mereny Z."/>
            <person name="Hegedus B."/>
            <person name="Baldrian P."/>
            <person name="Stursova M."/>
            <person name="Weitz H."/>
            <person name="Taylor A."/>
            <person name="Grigoriev I.V."/>
            <person name="Nagy L.G."/>
            <person name="Martin F."/>
            <person name="Kauserud H."/>
        </authorList>
    </citation>
    <scope>NUCLEOTIDE SEQUENCE</scope>
    <source>
        <strain evidence="2">CBHHK002</strain>
    </source>
</reference>
<feature type="compositionally biased region" description="Polar residues" evidence="1">
    <location>
        <begin position="68"/>
        <end position="77"/>
    </location>
</feature>
<dbReference type="EMBL" id="JARIHO010000022">
    <property type="protein sequence ID" value="KAJ7343814.1"/>
    <property type="molecule type" value="Genomic_DNA"/>
</dbReference>
<dbReference type="Proteomes" id="UP001218218">
    <property type="component" value="Unassembled WGS sequence"/>
</dbReference>
<feature type="compositionally biased region" description="Acidic residues" evidence="1">
    <location>
        <begin position="310"/>
        <end position="335"/>
    </location>
</feature>
<organism evidence="2 3">
    <name type="scientific">Mycena albidolilacea</name>
    <dbReference type="NCBI Taxonomy" id="1033008"/>
    <lineage>
        <taxon>Eukaryota</taxon>
        <taxon>Fungi</taxon>
        <taxon>Dikarya</taxon>
        <taxon>Basidiomycota</taxon>
        <taxon>Agaricomycotina</taxon>
        <taxon>Agaricomycetes</taxon>
        <taxon>Agaricomycetidae</taxon>
        <taxon>Agaricales</taxon>
        <taxon>Marasmiineae</taxon>
        <taxon>Mycenaceae</taxon>
        <taxon>Mycena</taxon>
    </lineage>
</organism>
<name>A0AAD6ZZ88_9AGAR</name>
<feature type="compositionally biased region" description="Polar residues" evidence="1">
    <location>
        <begin position="118"/>
        <end position="132"/>
    </location>
</feature>
<evidence type="ECO:0000313" key="3">
    <source>
        <dbReference type="Proteomes" id="UP001218218"/>
    </source>
</evidence>
<evidence type="ECO:0000256" key="1">
    <source>
        <dbReference type="SAM" id="MobiDB-lite"/>
    </source>
</evidence>
<proteinExistence type="predicted"/>
<gene>
    <name evidence="2" type="ORF">DFH08DRAFT_937648</name>
</gene>
<comment type="caution">
    <text evidence="2">The sequence shown here is derived from an EMBL/GenBank/DDBJ whole genome shotgun (WGS) entry which is preliminary data.</text>
</comment>
<keyword evidence="3" id="KW-1185">Reference proteome</keyword>
<feature type="region of interest" description="Disordered" evidence="1">
    <location>
        <begin position="114"/>
        <end position="146"/>
    </location>
</feature>
<evidence type="ECO:0000313" key="2">
    <source>
        <dbReference type="EMBL" id="KAJ7343814.1"/>
    </source>
</evidence>
<sequence length="363" mass="39789">MIFTIFFGGDREVEPTSTTLSRPLLAKTEKTAAVGPSSRSCSTLLTESPAHKYWSSIKENTKHRSHKSAATNTQRQTRAPLGDHDVNPDRALHVASIEELEAELASRRGNLVSAPSAGVTSAPSAQPVQSMLPTPGSDGRPKRASNVPMKHLKGQLGYDDEKWNALRDFTRTSLASARLDWRLSWKAQRPEKFAMVYNAIEEAFPETTRFAGQWGVDRIAKQCWDNRKNYRSCVVKPTTYRGRQAASRRAARAAADTAARSPSPSSDSQSDSHSHSPSAGPSRSRRARPLRVDSNDSNGSDSNRNGLEPCSDEDEDGEGRDDDDGDGAEEGEEEDPHLSEKAAGKRRAPSQGGTQRKRQHRDA</sequence>
<feature type="region of interest" description="Disordered" evidence="1">
    <location>
        <begin position="58"/>
        <end position="87"/>
    </location>
</feature>
<feature type="region of interest" description="Disordered" evidence="1">
    <location>
        <begin position="240"/>
        <end position="363"/>
    </location>
</feature>
<dbReference type="AlphaFoldDB" id="A0AAD6ZZ88"/>
<feature type="compositionally biased region" description="Low complexity" evidence="1">
    <location>
        <begin position="295"/>
        <end position="306"/>
    </location>
</feature>
<protein>
    <submittedName>
        <fullName evidence="2">Uncharacterized protein</fullName>
    </submittedName>
</protein>
<feature type="compositionally biased region" description="Low complexity" evidence="1">
    <location>
        <begin position="241"/>
        <end position="282"/>
    </location>
</feature>